<dbReference type="Pfam" id="PF13276">
    <property type="entry name" value="HTH_21"/>
    <property type="match status" value="1"/>
</dbReference>
<keyword evidence="2" id="KW-0175">Coiled coil</keyword>
<dbReference type="GO" id="GO:0006313">
    <property type="term" value="P:DNA transposition"/>
    <property type="evidence" value="ECO:0007669"/>
    <property type="project" value="InterPro"/>
</dbReference>
<evidence type="ECO:0000256" key="2">
    <source>
        <dbReference type="SAM" id="Coils"/>
    </source>
</evidence>
<evidence type="ECO:0000313" key="4">
    <source>
        <dbReference type="EMBL" id="MDH2307912.1"/>
    </source>
</evidence>
<dbReference type="PANTHER" id="PTHR46889">
    <property type="entry name" value="TRANSPOSASE INSF FOR INSERTION SEQUENCE IS3B-RELATED"/>
    <property type="match status" value="1"/>
</dbReference>
<dbReference type="GO" id="GO:0003677">
    <property type="term" value="F:DNA binding"/>
    <property type="evidence" value="ECO:0007669"/>
    <property type="project" value="InterPro"/>
</dbReference>
<comment type="similarity">
    <text evidence="1">Belongs to the transposase 8 family.</text>
</comment>
<dbReference type="GO" id="GO:0015074">
    <property type="term" value="P:DNA integration"/>
    <property type="evidence" value="ECO:0007669"/>
    <property type="project" value="InterPro"/>
</dbReference>
<proteinExistence type="inferred from homology"/>
<dbReference type="GO" id="GO:0004803">
    <property type="term" value="F:transposase activity"/>
    <property type="evidence" value="ECO:0007669"/>
    <property type="project" value="InterPro"/>
</dbReference>
<evidence type="ECO:0000313" key="5">
    <source>
        <dbReference type="Proteomes" id="UP001162044"/>
    </source>
</evidence>
<dbReference type="SUPFAM" id="SSF53098">
    <property type="entry name" value="Ribonuclease H-like"/>
    <property type="match status" value="1"/>
</dbReference>
<dbReference type="RefSeq" id="WP_172693555.1">
    <property type="nucleotide sequence ID" value="NZ_CP172119.1"/>
</dbReference>
<dbReference type="Pfam" id="PF00665">
    <property type="entry name" value="rve"/>
    <property type="match status" value="1"/>
</dbReference>
<accession>A0AB35LGU2</accession>
<dbReference type="AlphaFoldDB" id="A0AB35LGU2"/>
<gene>
    <name evidence="4" type="ORF">QDQ51_21210</name>
</gene>
<dbReference type="SUPFAM" id="SSF46689">
    <property type="entry name" value="Homeodomain-like"/>
    <property type="match status" value="1"/>
</dbReference>
<evidence type="ECO:0000259" key="3">
    <source>
        <dbReference type="PROSITE" id="PS50994"/>
    </source>
</evidence>
<dbReference type="Pfam" id="PF13333">
    <property type="entry name" value="rve_2"/>
    <property type="match status" value="1"/>
</dbReference>
<protein>
    <submittedName>
        <fullName evidence="4">IS3 family transposase</fullName>
    </submittedName>
</protein>
<dbReference type="Pfam" id="PF01527">
    <property type="entry name" value="HTH_Tnp_1"/>
    <property type="match status" value="1"/>
</dbReference>
<dbReference type="InterPro" id="IPR009057">
    <property type="entry name" value="Homeodomain-like_sf"/>
</dbReference>
<reference evidence="4" key="1">
    <citation type="submission" date="2023-04" db="EMBL/GenBank/DDBJ databases">
        <authorList>
            <person name="Li W."/>
        </authorList>
    </citation>
    <scope>NUCLEOTIDE SEQUENCE</scope>
    <source>
        <strain evidence="4">QITACRE101</strain>
    </source>
</reference>
<sequence length="387" mass="44879">MNQKRKYKTYSKEFKEEAVSLVNDQGYSVSEAAEAVGVNPNQIYNWKNQQEEQVKGTLLNDNERTELIKLRAENKRLKMEKDILKKASGLLRQGNEISFKFVHSKVQEGYSVSLCCKALGFSRSGYYAWEKRPAQLITKDTLMLYREAKRLFKESRYSLGSRELMKALRKQGYFIGRYKTRTIMRKLGLVVRQRVAYKVTTKRDERHLAAPNLINMNFNPAQPNQVWAGDITYLRTGQGWMYLSVVMDLYSRRIIGWSINKRMTSNLVLQSVKQAYWLTGHPKGVIFHSDRGSQYTSKKLKNALTKLGIKQSMGDVGACWDNAVVERFFGSLKHDWILKAQHPTYESMAADVAAYMKYYNLKRLHTSNGDMTPVEYENYQLKVSTWA</sequence>
<dbReference type="Gene3D" id="3.30.420.10">
    <property type="entry name" value="Ribonuclease H-like superfamily/Ribonuclease H"/>
    <property type="match status" value="1"/>
</dbReference>
<dbReference type="InterPro" id="IPR050900">
    <property type="entry name" value="Transposase_IS3/IS150/IS904"/>
</dbReference>
<dbReference type="NCBIfam" id="NF033516">
    <property type="entry name" value="transpos_IS3"/>
    <property type="match status" value="1"/>
</dbReference>
<dbReference type="InterPro" id="IPR012337">
    <property type="entry name" value="RNaseH-like_sf"/>
</dbReference>
<organism evidence="4 5">
    <name type="scientific">Providencia rettgeri</name>
    <dbReference type="NCBI Taxonomy" id="587"/>
    <lineage>
        <taxon>Bacteria</taxon>
        <taxon>Pseudomonadati</taxon>
        <taxon>Pseudomonadota</taxon>
        <taxon>Gammaproteobacteria</taxon>
        <taxon>Enterobacterales</taxon>
        <taxon>Morganellaceae</taxon>
        <taxon>Providencia</taxon>
    </lineage>
</organism>
<name>A0AB35LGU2_PRORE</name>
<dbReference type="InterPro" id="IPR025948">
    <property type="entry name" value="HTH-like_dom"/>
</dbReference>
<feature type="coiled-coil region" evidence="2">
    <location>
        <begin position="60"/>
        <end position="87"/>
    </location>
</feature>
<dbReference type="InterPro" id="IPR036397">
    <property type="entry name" value="RNaseH_sf"/>
</dbReference>
<dbReference type="PANTHER" id="PTHR46889:SF4">
    <property type="entry name" value="TRANSPOSASE INSO FOR INSERTION SEQUENCE ELEMENT IS911B-RELATED"/>
    <property type="match status" value="1"/>
</dbReference>
<comment type="caution">
    <text evidence="4">The sequence shown here is derived from an EMBL/GenBank/DDBJ whole genome shotgun (WGS) entry which is preliminary data.</text>
</comment>
<dbReference type="Gene3D" id="1.10.10.60">
    <property type="entry name" value="Homeodomain-like"/>
    <property type="match status" value="1"/>
</dbReference>
<dbReference type="InterPro" id="IPR002514">
    <property type="entry name" value="Transposase_8"/>
</dbReference>
<evidence type="ECO:0000256" key="1">
    <source>
        <dbReference type="ARBA" id="ARBA00009964"/>
    </source>
</evidence>
<dbReference type="Proteomes" id="UP001162044">
    <property type="component" value="Unassembled WGS sequence"/>
</dbReference>
<dbReference type="EMBL" id="JARVQW010000023">
    <property type="protein sequence ID" value="MDH2307912.1"/>
    <property type="molecule type" value="Genomic_DNA"/>
</dbReference>
<reference evidence="4" key="2">
    <citation type="submission" date="2023-10" db="EMBL/GenBank/DDBJ databases">
        <title>Analysis of Resistance Genes of Carbapenem-resistant Providencia rettgeri.</title>
        <authorList>
            <person name="Liu M."/>
        </authorList>
    </citation>
    <scope>NUCLEOTIDE SEQUENCE</scope>
    <source>
        <strain evidence="4">QITACRE101</strain>
    </source>
</reference>
<dbReference type="InterPro" id="IPR001584">
    <property type="entry name" value="Integrase_cat-core"/>
</dbReference>
<dbReference type="InterPro" id="IPR048020">
    <property type="entry name" value="Transpos_IS3"/>
</dbReference>
<feature type="domain" description="Integrase catalytic" evidence="3">
    <location>
        <begin position="219"/>
        <end position="381"/>
    </location>
</feature>
<dbReference type="PROSITE" id="PS50994">
    <property type="entry name" value="INTEGRASE"/>
    <property type="match status" value="1"/>
</dbReference>